<dbReference type="Proteomes" id="UP000520767">
    <property type="component" value="Unassembled WGS sequence"/>
</dbReference>
<keyword evidence="19" id="KW-1185">Reference proteome</keyword>
<keyword evidence="5" id="KW-0677">Repeat</keyword>
<dbReference type="PROSITE" id="PS00012">
    <property type="entry name" value="PHOSPHOPANTETHEINE"/>
    <property type="match status" value="1"/>
</dbReference>
<evidence type="ECO:0000256" key="14">
    <source>
        <dbReference type="PROSITE-ProRule" id="PRU01363"/>
    </source>
</evidence>
<evidence type="ECO:0000256" key="13">
    <source>
        <dbReference type="ARBA" id="ARBA00066981"/>
    </source>
</evidence>
<sequence>MSSTEQKLREYLRRVTAELNATRDELARAEAGAREPVAVVAMSCRLPGGVTSPNEFWRLLATGTDAIGPLPADRGWDLDGLYDPDPGHPGTAYVREGGFIDGIADFDAGFFGISPREALAMDPQQRLVLEETWTALERARIDPTTLRGSDTGVYLGTNGLDYGALVEGVEGAEGHTLTGGAASVLAGRVSYVLGLTGPATTVDTACSSSLVAMHNAVRALRGGECSLAIAGGVNLMATPTLLVEFSRQRGLAPDCRSKAFAEAADGLAVAEGAGIVVLAKLSAARAAGYPVLAVIRGSAINSDGASNGLTAPSRQAQQQVIMAALDDAGLTTADVDAVEAHGTGTALGDPIEARALLATYGQDRETPLLLGSAKSNIGHTQAAAGVTAVVKVVQALRHRELPRTLHVDTPTSHVDWTTGKVRLLTEPRPLPDADRPYRVGVSAFGMSGTNAHMIVEAPPPADPVPTTKDAASRSNTVAIPWVLSARTPVALREQAARLRAHVTGLHPADVGRSLVTTRTAFEHRAVVVGADLAELTGRLDAVAAGEDAPGVVTGTAGRTGGVVFVFPGQGAEWVGMAKDLMASSTVFADSVAECAAALAPHLDWSVLRVLASDDPESLSRVDVVQPLLWTVMVSLAALWRSHGVEPAAVVGHSQGEIAAAVVAGGLSLADAARIVATRSRMITEDLPTDVRMASIRLPLADVEARLGADVSVAAVNGPSAVTVAGPLDAVRRLVDECAADGARARMIAADRATHCASVEVLEAPLAAALAPVRPRTGTVPFYSTVTGAEVDTASLDAGYWYRNMRHKVDFRAAVTALAAAGHRCFVEVSPHAVLTGYVGDILDEAGVTGVVTGTLRRDDGDTRRFVTSAAHLWAHGVPVDWTPRFPAASTVDLPTYPFQRTRFWPSTRRRPAEVGTLGHPLLTGAVELAGDGGVVFTGRLSADSPEWLADHRLRDRSLFPGTGFVELALRAGDEVGCGTLTDLTFSTPLFLPGHGGVRLQVRVEAPDDDGRRAVTIHSRPDAEPGWTAHATGTLAPGTPSADTGFAKTWPPAGATEVDLTGCYDAFAESGYGYGPSFQGLQRVWRRDGELFAEAVLADAVPEDDHGVHPALLDAVLHALLVSGLDLPPGALPFSWNEVGLHASGARTLRARLSTVDEGAVSLVAADPAGDPVLTAASVLHRAAPGTQLSRPVVDPGGLHTLEWVPVPAPEPAPEGEVTVLSGTDLGDLDTVPDVVLVPVTGGEDVVASTHDLTARVLGLLRDWLADDRFAGSRLVFVTRDAVGAGDLPAFAAWGMVRSAISENPGMFGLLDAHDDDLPAAVPHLLTGHEPQLSVRDGVVFAARVAADPATLTVPVAGHDWRLGVVTPGTVDGLGIVPADHADPEDRQVRVAVSTAGLNFLDVLGTLGYDKVRDASARYHGAGGGLGVEVAGVVTAVGPDVSSVAVGDRVMGLVTGGFAPVAVTDERHLIAVPDGWSDEIAAGVPSAFLSAMYGLVDVAKLGEGERVLIHSAAGGVGMVAVRLARWLGAEVFATASESKWETLRALGVADDHIASSRTLDFEQAFREVTGGHGVDVVLNSLTGDFVDASLRLLAPGGRFAELGKNDVRDDLGDTYRAFDLTQVAPDRVREMLTELTDLFARDVLRPLPTRSWPIRQATAAFRHMSQAKHTGKIVLTVPKPWDRDRPVLLTGGTSGLGRELARHLARQGFRHLVLASRRGPAADGMTELVADLVAQDCRADVVACDMTDATAVRDLVAGLDLTAVVHAAGVLDDGTVENLTAAQLTGVLRPKVDAAWHLHEATKDRDLAGFVVYSSVAGVLGTTGQANYAAANAFLDALCRRRRADGLPAVALSWGLWDHATGMTGGMSDVDHARIRRQGQRPIPLDRGLALFDAAVASDAAQSVIMLVDQPALRAREDLPSILRGLVPTGGRRVASQATASARSLTERLPELPPAERRDVLLDVVRRQVAVVLGFGDPDAIDASRPFKELGFDSLTAVELRNKLGAALGTKLSATLVFDYPTASALVDHLLGTLVSAGDTGPAALPDVLDRLEAALSGPVSADERRDALTRLADLTARLRGAEDERSGPSEDDINSVSVGDLFRLIDDNFSAQDRRMGRSSHG</sequence>
<comment type="cofactor">
    <cofactor evidence="1">
        <name>pantetheine 4'-phosphate</name>
        <dbReference type="ChEBI" id="CHEBI:47942"/>
    </cofactor>
</comment>
<dbReference type="EMBL" id="JACHJQ010000010">
    <property type="protein sequence ID" value="MBB4911531.1"/>
    <property type="molecule type" value="Genomic_DNA"/>
</dbReference>
<dbReference type="InterPro" id="IPR020806">
    <property type="entry name" value="PKS_PP-bd"/>
</dbReference>
<feature type="active site" description="Proton acceptor; for dehydratase activity" evidence="14">
    <location>
        <position position="951"/>
    </location>
</feature>
<dbReference type="GO" id="GO:0004315">
    <property type="term" value="F:3-oxoacyl-[acyl-carrier-protein] synthase activity"/>
    <property type="evidence" value="ECO:0007669"/>
    <property type="project" value="InterPro"/>
</dbReference>
<feature type="region of interest" description="C-terminal hotdog fold" evidence="14">
    <location>
        <begin position="1054"/>
        <end position="1189"/>
    </location>
</feature>
<dbReference type="GO" id="GO:0047879">
    <property type="term" value="F:erythronolide synthase activity"/>
    <property type="evidence" value="ECO:0007669"/>
    <property type="project" value="UniProtKB-EC"/>
</dbReference>
<evidence type="ECO:0000313" key="19">
    <source>
        <dbReference type="Proteomes" id="UP000520767"/>
    </source>
</evidence>
<dbReference type="PROSITE" id="PS00606">
    <property type="entry name" value="KS3_1"/>
    <property type="match status" value="1"/>
</dbReference>
<evidence type="ECO:0000313" key="18">
    <source>
        <dbReference type="EMBL" id="MBB4911531.1"/>
    </source>
</evidence>
<dbReference type="Gene3D" id="3.40.366.10">
    <property type="entry name" value="Malonyl-Coenzyme A Acyl Carrier Protein, domain 2"/>
    <property type="match status" value="1"/>
</dbReference>
<dbReference type="CDD" id="cd00833">
    <property type="entry name" value="PKS"/>
    <property type="match status" value="1"/>
</dbReference>
<dbReference type="SUPFAM" id="SSF101173">
    <property type="entry name" value="Docking domain B of the erythromycin polyketide synthase (DEBS)"/>
    <property type="match status" value="1"/>
</dbReference>
<evidence type="ECO:0000256" key="12">
    <source>
        <dbReference type="ARBA" id="ARBA00063272"/>
    </source>
</evidence>
<dbReference type="InterPro" id="IPR049900">
    <property type="entry name" value="PKS_mFAS_DH"/>
</dbReference>
<dbReference type="SUPFAM" id="SSF52151">
    <property type="entry name" value="FabD/lysophospholipase-like"/>
    <property type="match status" value="1"/>
</dbReference>
<dbReference type="InterPro" id="IPR014031">
    <property type="entry name" value="Ketoacyl_synth_C"/>
</dbReference>
<dbReference type="Gene3D" id="3.40.50.720">
    <property type="entry name" value="NAD(P)-binding Rossmann-like Domain"/>
    <property type="match status" value="1"/>
</dbReference>
<dbReference type="GO" id="GO:0006633">
    <property type="term" value="P:fatty acid biosynthetic process"/>
    <property type="evidence" value="ECO:0007669"/>
    <property type="project" value="InterPro"/>
</dbReference>
<evidence type="ECO:0000256" key="4">
    <source>
        <dbReference type="ARBA" id="ARBA00022679"/>
    </source>
</evidence>
<dbReference type="Pfam" id="PF00550">
    <property type="entry name" value="PP-binding"/>
    <property type="match status" value="1"/>
</dbReference>
<dbReference type="Gene3D" id="3.40.50.11460">
    <property type="match status" value="1"/>
</dbReference>
<dbReference type="InterPro" id="IPR009081">
    <property type="entry name" value="PP-bd_ACP"/>
</dbReference>
<dbReference type="InterPro" id="IPR050091">
    <property type="entry name" value="PKS_NRPS_Biosynth_Enz"/>
</dbReference>
<dbReference type="InterPro" id="IPR014030">
    <property type="entry name" value="Ketoacyl_synth_N"/>
</dbReference>
<dbReference type="SMART" id="SM00827">
    <property type="entry name" value="PKS_AT"/>
    <property type="match status" value="1"/>
</dbReference>
<dbReference type="InterPro" id="IPR014043">
    <property type="entry name" value="Acyl_transferase_dom"/>
</dbReference>
<dbReference type="SUPFAM" id="SSF47336">
    <property type="entry name" value="ACP-like"/>
    <property type="match status" value="1"/>
</dbReference>
<dbReference type="InterPro" id="IPR018201">
    <property type="entry name" value="Ketoacyl_synth_AS"/>
</dbReference>
<evidence type="ECO:0000256" key="7">
    <source>
        <dbReference type="ARBA" id="ARBA00023268"/>
    </source>
</evidence>
<dbReference type="InterPro" id="IPR020841">
    <property type="entry name" value="PKS_Beta-ketoAc_synthase_dom"/>
</dbReference>
<keyword evidence="3" id="KW-0597">Phosphoprotein</keyword>
<feature type="domain" description="PKS/mFAS DH" evidence="17">
    <location>
        <begin position="919"/>
        <end position="1189"/>
    </location>
</feature>
<dbReference type="FunFam" id="3.40.50.720:FF:000209">
    <property type="entry name" value="Polyketide synthase Pks12"/>
    <property type="match status" value="1"/>
</dbReference>
<feature type="active site" description="Proton donor; for dehydratase activity" evidence="14">
    <location>
        <position position="1113"/>
    </location>
</feature>
<dbReference type="EC" id="2.3.1.94" evidence="13"/>
<organism evidence="18 19">
    <name type="scientific">Actinophytocola algeriensis</name>
    <dbReference type="NCBI Taxonomy" id="1768010"/>
    <lineage>
        <taxon>Bacteria</taxon>
        <taxon>Bacillati</taxon>
        <taxon>Actinomycetota</taxon>
        <taxon>Actinomycetes</taxon>
        <taxon>Pseudonocardiales</taxon>
        <taxon>Pseudonocardiaceae</taxon>
    </lineage>
</organism>
<dbReference type="Gene3D" id="1.10.1200.10">
    <property type="entry name" value="ACP-like"/>
    <property type="match status" value="1"/>
</dbReference>
<dbReference type="InterPro" id="IPR001227">
    <property type="entry name" value="Ac_transferase_dom_sf"/>
</dbReference>
<dbReference type="PANTHER" id="PTHR43775:SF51">
    <property type="entry name" value="INACTIVE PHENOLPHTHIOCEROL SYNTHESIS POLYKETIDE SYNTHASE TYPE I PKS1-RELATED"/>
    <property type="match status" value="1"/>
</dbReference>
<evidence type="ECO:0000256" key="2">
    <source>
        <dbReference type="ARBA" id="ARBA00022450"/>
    </source>
</evidence>
<dbReference type="Pfam" id="PF14765">
    <property type="entry name" value="PS-DH"/>
    <property type="match status" value="1"/>
</dbReference>
<comment type="pathway">
    <text evidence="11">Antibiotic biosynthesis; erythromycin biosynthesis.</text>
</comment>
<dbReference type="GO" id="GO:0033068">
    <property type="term" value="P:macrolide biosynthetic process"/>
    <property type="evidence" value="ECO:0007669"/>
    <property type="project" value="UniProtKB-ARBA"/>
</dbReference>
<dbReference type="FunFam" id="3.40.47.10:FF:000019">
    <property type="entry name" value="Polyketide synthase type I"/>
    <property type="match status" value="1"/>
</dbReference>
<dbReference type="GO" id="GO:0004312">
    <property type="term" value="F:fatty acid synthase activity"/>
    <property type="evidence" value="ECO:0007669"/>
    <property type="project" value="TreeGrafter"/>
</dbReference>
<dbReference type="Pfam" id="PF16197">
    <property type="entry name" value="KAsynt_C_assoc"/>
    <property type="match status" value="1"/>
</dbReference>
<evidence type="ECO:0000256" key="11">
    <source>
        <dbReference type="ARBA" id="ARBA00060622"/>
    </source>
</evidence>
<evidence type="ECO:0000256" key="9">
    <source>
        <dbReference type="ARBA" id="ARBA00052442"/>
    </source>
</evidence>
<dbReference type="SMART" id="SM00822">
    <property type="entry name" value="PKS_KR"/>
    <property type="match status" value="1"/>
</dbReference>
<feature type="domain" description="Carrier" evidence="15">
    <location>
        <begin position="1958"/>
        <end position="2033"/>
    </location>
</feature>
<accession>A0A7W7QE94</accession>
<dbReference type="CDD" id="cd05195">
    <property type="entry name" value="enoyl_red"/>
    <property type="match status" value="1"/>
</dbReference>
<dbReference type="Pfam" id="PF08659">
    <property type="entry name" value="KR"/>
    <property type="match status" value="1"/>
</dbReference>
<dbReference type="InterPro" id="IPR049552">
    <property type="entry name" value="PKS_DH_N"/>
</dbReference>
<dbReference type="InterPro" id="IPR042104">
    <property type="entry name" value="PKS_dehydratase_sf"/>
</dbReference>
<comment type="catalytic activity">
    <reaction evidence="9">
        <text>6 (S)-methylmalonyl-CoA + propanoyl-CoA + 6 NADPH + 12 H(+) = 6-deoxyerythronolide B + 6 CO2 + 6 NADP(+) + 7 CoA + H2O</text>
        <dbReference type="Rhea" id="RHEA:23068"/>
        <dbReference type="ChEBI" id="CHEBI:15377"/>
        <dbReference type="ChEBI" id="CHEBI:15378"/>
        <dbReference type="ChEBI" id="CHEBI:16089"/>
        <dbReference type="ChEBI" id="CHEBI:16526"/>
        <dbReference type="ChEBI" id="CHEBI:57287"/>
        <dbReference type="ChEBI" id="CHEBI:57327"/>
        <dbReference type="ChEBI" id="CHEBI:57392"/>
        <dbReference type="ChEBI" id="CHEBI:57783"/>
        <dbReference type="ChEBI" id="CHEBI:58349"/>
        <dbReference type="EC" id="2.3.1.94"/>
    </reaction>
</comment>
<keyword evidence="8" id="KW-0012">Acyltransferase</keyword>
<dbReference type="InterPro" id="IPR020807">
    <property type="entry name" value="PKS_DH"/>
</dbReference>
<dbReference type="SUPFAM" id="SSF55048">
    <property type="entry name" value="Probable ACP-binding domain of malonyl-CoA ACP transacylase"/>
    <property type="match status" value="1"/>
</dbReference>
<dbReference type="GO" id="GO:0016491">
    <property type="term" value="F:oxidoreductase activity"/>
    <property type="evidence" value="ECO:0007669"/>
    <property type="project" value="InterPro"/>
</dbReference>
<dbReference type="SMART" id="SM00825">
    <property type="entry name" value="PKS_KS"/>
    <property type="match status" value="1"/>
</dbReference>
<dbReference type="Pfam" id="PF02801">
    <property type="entry name" value="Ketoacyl-synt_C"/>
    <property type="match status" value="1"/>
</dbReference>
<dbReference type="InterPro" id="IPR016035">
    <property type="entry name" value="Acyl_Trfase/lysoPLipase"/>
</dbReference>
<dbReference type="InterPro" id="IPR011032">
    <property type="entry name" value="GroES-like_sf"/>
</dbReference>
<dbReference type="CDD" id="cd08956">
    <property type="entry name" value="KR_3_FAS_SDR_x"/>
    <property type="match status" value="1"/>
</dbReference>
<dbReference type="InterPro" id="IPR036291">
    <property type="entry name" value="NAD(P)-bd_dom_sf"/>
</dbReference>
<keyword evidence="4" id="KW-0808">Transferase</keyword>
<feature type="region of interest" description="N-terminal hotdog fold" evidence="14">
    <location>
        <begin position="919"/>
        <end position="1041"/>
    </location>
</feature>
<evidence type="ECO:0000259" key="15">
    <source>
        <dbReference type="PROSITE" id="PS50075"/>
    </source>
</evidence>
<keyword evidence="7" id="KW-0511">Multifunctional enzyme</keyword>
<dbReference type="Pfam" id="PF00698">
    <property type="entry name" value="Acyl_transf_1"/>
    <property type="match status" value="1"/>
</dbReference>
<dbReference type="InterPro" id="IPR015083">
    <property type="entry name" value="NorB/c/GfsB-D-like_docking"/>
</dbReference>
<dbReference type="GO" id="GO:0031177">
    <property type="term" value="F:phosphopantetheine binding"/>
    <property type="evidence" value="ECO:0007669"/>
    <property type="project" value="InterPro"/>
</dbReference>
<feature type="domain" description="Ketosynthase family 3 (KS3)" evidence="16">
    <location>
        <begin position="34"/>
        <end position="457"/>
    </location>
</feature>
<gene>
    <name evidence="18" type="ORF">FHR82_007801</name>
</gene>
<dbReference type="InterPro" id="IPR032821">
    <property type="entry name" value="PKS_assoc"/>
</dbReference>
<dbReference type="SUPFAM" id="SSF50129">
    <property type="entry name" value="GroES-like"/>
    <property type="match status" value="1"/>
</dbReference>
<dbReference type="Pfam" id="PF21089">
    <property type="entry name" value="PKS_DH_N"/>
    <property type="match status" value="1"/>
</dbReference>
<evidence type="ECO:0000256" key="5">
    <source>
        <dbReference type="ARBA" id="ARBA00022737"/>
    </source>
</evidence>
<evidence type="ECO:0000256" key="10">
    <source>
        <dbReference type="ARBA" id="ARBA00060158"/>
    </source>
</evidence>
<dbReference type="Pfam" id="PF08990">
    <property type="entry name" value="Docking"/>
    <property type="match status" value="1"/>
</dbReference>
<dbReference type="InterPro" id="IPR006162">
    <property type="entry name" value="Ppantetheine_attach_site"/>
</dbReference>
<evidence type="ECO:0000259" key="17">
    <source>
        <dbReference type="PROSITE" id="PS52019"/>
    </source>
</evidence>
<dbReference type="InterPro" id="IPR036299">
    <property type="entry name" value="Polyketide_synth_docking_sf"/>
</dbReference>
<evidence type="ECO:0000256" key="1">
    <source>
        <dbReference type="ARBA" id="ARBA00001957"/>
    </source>
</evidence>
<dbReference type="Pfam" id="PF13602">
    <property type="entry name" value="ADH_zinc_N_2"/>
    <property type="match status" value="1"/>
</dbReference>
<dbReference type="Pfam" id="PF00109">
    <property type="entry name" value="ketoacyl-synt"/>
    <property type="match status" value="1"/>
</dbReference>
<proteinExistence type="predicted"/>
<comment type="caution">
    <text evidence="18">The sequence shown here is derived from an EMBL/GenBank/DDBJ whole genome shotgun (WGS) entry which is preliminary data.</text>
</comment>
<evidence type="ECO:0000256" key="6">
    <source>
        <dbReference type="ARBA" id="ARBA00023194"/>
    </source>
</evidence>
<dbReference type="PANTHER" id="PTHR43775">
    <property type="entry name" value="FATTY ACID SYNTHASE"/>
    <property type="match status" value="1"/>
</dbReference>
<dbReference type="FunFam" id="1.10.1200.10:FF:000007">
    <property type="entry name" value="Probable polyketide synthase pks17"/>
    <property type="match status" value="1"/>
</dbReference>
<evidence type="ECO:0000256" key="8">
    <source>
        <dbReference type="ARBA" id="ARBA00023315"/>
    </source>
</evidence>
<dbReference type="Gene3D" id="3.10.129.110">
    <property type="entry name" value="Polyketide synthase dehydratase"/>
    <property type="match status" value="1"/>
</dbReference>
<protein>
    <recommendedName>
        <fullName evidence="13">6-deoxyerythronolide-B synthase</fullName>
        <ecNumber evidence="13">2.3.1.94</ecNumber>
    </recommendedName>
</protein>
<comment type="subunit">
    <text evidence="12">Homodimer. Erythronolide synthase is composed of EryAI, EryAII and EryAIII multimodular (2 modules) polypeptides each coding for a functional synthase subunit which participates in 2 of the six FAS-like elongation steps required for formation of the polyketide. Module 1, 2, 3, 4, 5, and 6 participating in biosynthesis steps 1, 2, 3, 4, 5, and 6, respectively.</text>
</comment>
<keyword evidence="2" id="KW-0596">Phosphopantetheine</keyword>
<dbReference type="FunFam" id="3.40.366.10:FF:000002">
    <property type="entry name" value="Probable polyketide synthase 2"/>
    <property type="match status" value="1"/>
</dbReference>
<keyword evidence="6" id="KW-0045">Antibiotic biosynthesis</keyword>
<dbReference type="SMART" id="SM00823">
    <property type="entry name" value="PKS_PP"/>
    <property type="match status" value="1"/>
</dbReference>
<dbReference type="Pfam" id="PF08240">
    <property type="entry name" value="ADH_N"/>
    <property type="match status" value="1"/>
</dbReference>
<reference evidence="18 19" key="1">
    <citation type="submission" date="2020-08" db="EMBL/GenBank/DDBJ databases">
        <title>Genomic Encyclopedia of Type Strains, Phase III (KMG-III): the genomes of soil and plant-associated and newly described type strains.</title>
        <authorList>
            <person name="Whitman W."/>
        </authorList>
    </citation>
    <scope>NUCLEOTIDE SEQUENCE [LARGE SCALE GENOMIC DNA]</scope>
    <source>
        <strain evidence="18 19">CECT 8960</strain>
    </source>
</reference>
<dbReference type="SUPFAM" id="SSF51735">
    <property type="entry name" value="NAD(P)-binding Rossmann-fold domains"/>
    <property type="match status" value="3"/>
</dbReference>
<dbReference type="Gene3D" id="3.90.180.10">
    <property type="entry name" value="Medium-chain alcohol dehydrogenases, catalytic domain"/>
    <property type="match status" value="1"/>
</dbReference>
<name>A0A7W7QE94_9PSEU</name>
<dbReference type="InterPro" id="IPR013968">
    <property type="entry name" value="PKS_KR"/>
</dbReference>
<dbReference type="PROSITE" id="PS52019">
    <property type="entry name" value="PKS_MFAS_DH"/>
    <property type="match status" value="1"/>
</dbReference>
<dbReference type="InterPro" id="IPR016039">
    <property type="entry name" value="Thiolase-like"/>
</dbReference>
<dbReference type="SMART" id="SM01294">
    <property type="entry name" value="PKS_PP_betabranch"/>
    <property type="match status" value="1"/>
</dbReference>
<evidence type="ECO:0000259" key="16">
    <source>
        <dbReference type="PROSITE" id="PS52004"/>
    </source>
</evidence>
<evidence type="ECO:0000256" key="3">
    <source>
        <dbReference type="ARBA" id="ARBA00022553"/>
    </source>
</evidence>
<dbReference type="InterPro" id="IPR020843">
    <property type="entry name" value="ER"/>
</dbReference>
<comment type="function">
    <text evidence="10">Involved in the biosynthesis of antibiotic erythromycin via the biosynthesis of its aglycone precursor, 6-deoxyerythronolide B (6-dEB).</text>
</comment>
<dbReference type="InterPro" id="IPR049551">
    <property type="entry name" value="PKS_DH_C"/>
</dbReference>
<dbReference type="SUPFAM" id="SSF53901">
    <property type="entry name" value="Thiolase-like"/>
    <property type="match status" value="1"/>
</dbReference>
<dbReference type="PROSITE" id="PS50075">
    <property type="entry name" value="CARRIER"/>
    <property type="match status" value="1"/>
</dbReference>
<dbReference type="InterPro" id="IPR013154">
    <property type="entry name" value="ADH-like_N"/>
</dbReference>
<dbReference type="InterPro" id="IPR057326">
    <property type="entry name" value="KR_dom"/>
</dbReference>
<dbReference type="RefSeq" id="WP_184815549.1">
    <property type="nucleotide sequence ID" value="NZ_JACHJQ010000010.1"/>
</dbReference>
<dbReference type="Gene3D" id="3.30.70.3290">
    <property type="match status" value="1"/>
</dbReference>
<dbReference type="Gene3D" id="3.40.47.10">
    <property type="match status" value="1"/>
</dbReference>
<dbReference type="InterPro" id="IPR036736">
    <property type="entry name" value="ACP-like_sf"/>
</dbReference>
<dbReference type="SMART" id="SM00826">
    <property type="entry name" value="PKS_DH"/>
    <property type="match status" value="1"/>
</dbReference>
<dbReference type="SMART" id="SM00829">
    <property type="entry name" value="PKS_ER"/>
    <property type="match status" value="1"/>
</dbReference>
<dbReference type="InterPro" id="IPR016036">
    <property type="entry name" value="Malonyl_transacylase_ACP-bd"/>
</dbReference>
<dbReference type="PROSITE" id="PS52004">
    <property type="entry name" value="KS3_2"/>
    <property type="match status" value="1"/>
</dbReference>